<dbReference type="RefSeq" id="WP_155142100.1">
    <property type="nucleotide sequence ID" value="NZ_BMGZ01000004.1"/>
</dbReference>
<dbReference type="PRINTS" id="PR01185">
    <property type="entry name" value="INTEGRINA"/>
</dbReference>
<keyword evidence="2" id="KW-0677">Repeat</keyword>
<evidence type="ECO:0000313" key="8">
    <source>
        <dbReference type="Proteomes" id="UP000818603"/>
    </source>
</evidence>
<dbReference type="Pfam" id="PF00353">
    <property type="entry name" value="HemolysinCabind"/>
    <property type="match status" value="6"/>
</dbReference>
<dbReference type="PROSITE" id="PS51470">
    <property type="entry name" value="FG_GAP"/>
    <property type="match status" value="2"/>
</dbReference>
<dbReference type="Gene3D" id="2.130.10.130">
    <property type="entry name" value="Integrin alpha, N-terminal"/>
    <property type="match status" value="3"/>
</dbReference>
<dbReference type="PROSITE" id="PS00330">
    <property type="entry name" value="HEMOLYSIN_CALCIUM"/>
    <property type="match status" value="2"/>
</dbReference>
<dbReference type="InterPro" id="IPR000413">
    <property type="entry name" value="Integrin_alpha"/>
</dbReference>
<accession>A0A8J3ESJ0</accession>
<dbReference type="PANTHER" id="PTHR23221">
    <property type="entry name" value="GLYCOSYLPHOSPHATIDYLINOSITOL PHOSPHOLIPASE D"/>
    <property type="match status" value="1"/>
</dbReference>
<dbReference type="GO" id="GO:0007155">
    <property type="term" value="P:cell adhesion"/>
    <property type="evidence" value="ECO:0007669"/>
    <property type="project" value="InterPro"/>
</dbReference>
<dbReference type="Proteomes" id="UP000818603">
    <property type="component" value="Unassembled WGS sequence"/>
</dbReference>
<keyword evidence="8" id="KW-1185">Reference proteome</keyword>
<reference evidence="5" key="1">
    <citation type="journal article" date="2014" name="Int. J. Syst. Evol. Microbiol.">
        <title>Complete genome sequence of Corynebacterium casei LMG S-19264T (=DSM 44701T), isolated from a smear-ripened cheese.</title>
        <authorList>
            <consortium name="US DOE Joint Genome Institute (JGI-PGF)"/>
            <person name="Walter F."/>
            <person name="Albersmeier A."/>
            <person name="Kalinowski J."/>
            <person name="Ruckert C."/>
        </authorList>
    </citation>
    <scope>NUCLEOTIDE SEQUENCE</scope>
    <source>
        <strain evidence="5">CGMCC 1.14984</strain>
    </source>
</reference>
<evidence type="ECO:0000256" key="4">
    <source>
        <dbReference type="ARBA" id="ARBA00023180"/>
    </source>
</evidence>
<dbReference type="GO" id="GO:0008305">
    <property type="term" value="C:integrin complex"/>
    <property type="evidence" value="ECO:0007669"/>
    <property type="project" value="InterPro"/>
</dbReference>
<protein>
    <submittedName>
        <fullName evidence="5">Uncharacterized protein</fullName>
    </submittedName>
</protein>
<dbReference type="EMBL" id="VCJR02000004">
    <property type="protein sequence ID" value="NHK29244.1"/>
    <property type="molecule type" value="Genomic_DNA"/>
</dbReference>
<dbReference type="GO" id="GO:0016787">
    <property type="term" value="F:hydrolase activity"/>
    <property type="evidence" value="ECO:0007669"/>
    <property type="project" value="UniProtKB-KW"/>
</dbReference>
<keyword evidence="1" id="KW-0732">Signal</keyword>
<dbReference type="InterPro" id="IPR013519">
    <property type="entry name" value="Int_alpha_beta-p"/>
</dbReference>
<evidence type="ECO:0000313" key="6">
    <source>
        <dbReference type="EMBL" id="NHK29244.1"/>
    </source>
</evidence>
<sequence length="798" mass="81506">MAIELENLDADTGTRIDGLFPNHLIGGANAIVGDINGDGIDDFIIGARQTEVSGSSAAGQVYVVFGKDGGLGANFDLSSLDGTNGFTISGSYQNQYLGEYVSAAGDFNDDGLMDFLVSEKNEAGTSGAVHLIYGTSSGFSADFNLEDIDGTNGSTISVDRLVASIENIGDMNGDGVDDILIGSVISGSSYQFDVVFGTSSGLGADFSTTSLNGSNGFSITGTDARLFGYAVSKAGDINGDGLDDIILGAFQEGENGAAFVVFGSSSGFAADIALSSLNGNNGFKLVGIDDGDDAGFSVGGGGDFNGDGYDDLIIGAPDGEPYGEGYVVFGTASGFSSTFDLSALDGSNGFVLNGTPDLGNDAEGMEFAGDVNADGYDDILVGSPYADEVFVVFGSASGLGSSVDLGTIDGNGGLLITGTQYARAGVGLAGGGDIDNDGIDDILIGSIFASPNDIARAGQVHVVSVGSILGVEAIIGDENDNTLEGTEDRDHIEGRDGNDTLYGYGDNDDLYGQADHDVLYGGDGNDELFGGLNYDYLYGEAGEDVLYGGGSNDLLSGGDDDDTLYGEYGEDLLIGGAGNDYLDGGLLNDRLFGGLGDDSLFGDFGDDYLVGNDGNDLVGGGAGNDNLHGRDGDDRLYGEAGNDWMRGGAGADKLSGGAGSDALFGEDGDDNLYGYADNDRLWGGGGNDWMKGGDGDDYLDGGDKFDALFGEGGADTFAFTGDWRHDRIMDWEDGIDVIDLSTQGLKTGAETDADAFAKLSVVQDGSDTVVSITGDTYNSITLIGVDAADINADDFAFA</sequence>
<organism evidence="5 7">
    <name type="scientific">Aquisalinus luteolus</name>
    <dbReference type="NCBI Taxonomy" id="1566827"/>
    <lineage>
        <taxon>Bacteria</taxon>
        <taxon>Pseudomonadati</taxon>
        <taxon>Pseudomonadota</taxon>
        <taxon>Alphaproteobacteria</taxon>
        <taxon>Parvularculales</taxon>
        <taxon>Parvularculaceae</taxon>
        <taxon>Aquisalinus</taxon>
    </lineage>
</organism>
<dbReference type="InterPro" id="IPR011049">
    <property type="entry name" value="Serralysin-like_metalloprot_C"/>
</dbReference>
<dbReference type="EMBL" id="BMGZ01000004">
    <property type="protein sequence ID" value="GGI01367.1"/>
    <property type="molecule type" value="Genomic_DNA"/>
</dbReference>
<dbReference type="InterPro" id="IPR028994">
    <property type="entry name" value="Integrin_alpha_N"/>
</dbReference>
<reference evidence="5" key="3">
    <citation type="submission" date="2020-09" db="EMBL/GenBank/DDBJ databases">
        <authorList>
            <person name="Sun Q."/>
            <person name="Zhou Y."/>
        </authorList>
    </citation>
    <scope>NUCLEOTIDE SEQUENCE</scope>
    <source>
        <strain evidence="5">CGMCC 1.14984</strain>
    </source>
</reference>
<dbReference type="Proteomes" id="UP000621856">
    <property type="component" value="Unassembled WGS sequence"/>
</dbReference>
<evidence type="ECO:0000313" key="5">
    <source>
        <dbReference type="EMBL" id="GGI01367.1"/>
    </source>
</evidence>
<evidence type="ECO:0000313" key="7">
    <source>
        <dbReference type="Proteomes" id="UP000621856"/>
    </source>
</evidence>
<dbReference type="InterPro" id="IPR018511">
    <property type="entry name" value="Hemolysin-typ_Ca-bd_CS"/>
</dbReference>
<dbReference type="AlphaFoldDB" id="A0A8J3ESJ0"/>
<dbReference type="SUPFAM" id="SSF51120">
    <property type="entry name" value="beta-Roll"/>
    <property type="match status" value="2"/>
</dbReference>
<reference evidence="6 8" key="2">
    <citation type="submission" date="2020-02" db="EMBL/GenBank/DDBJ databases">
        <title>Genome sequence of Parvularcula flava strain NH6-79.</title>
        <authorList>
            <person name="Abdul Karim M.H."/>
            <person name="Lam M.Q."/>
            <person name="Chen S.J."/>
            <person name="Yahya A."/>
            <person name="Shahir S."/>
            <person name="Shamsir M.S."/>
            <person name="Chong C.S."/>
        </authorList>
    </citation>
    <scope>NUCLEOTIDE SEQUENCE [LARGE SCALE GENOMIC DNA]</scope>
    <source>
        <strain evidence="6 8">NH6-79</strain>
    </source>
</reference>
<dbReference type="PANTHER" id="PTHR23221:SF7">
    <property type="entry name" value="PHOSPHATIDYLINOSITOL-GLYCAN-SPECIFIC PHOSPHOLIPASE D"/>
    <property type="match status" value="1"/>
</dbReference>
<comment type="caution">
    <text evidence="5">The sequence shown here is derived from an EMBL/GenBank/DDBJ whole genome shotgun (WGS) entry which is preliminary data.</text>
</comment>
<dbReference type="InterPro" id="IPR001343">
    <property type="entry name" value="Hemolysn_Ca-bd"/>
</dbReference>
<dbReference type="Gene3D" id="2.150.10.10">
    <property type="entry name" value="Serralysin-like metalloprotease, C-terminal"/>
    <property type="match status" value="4"/>
</dbReference>
<keyword evidence="3" id="KW-0378">Hydrolase</keyword>
<name>A0A8J3ESJ0_9PROT</name>
<dbReference type="Pfam" id="PF01839">
    <property type="entry name" value="FG-GAP"/>
    <property type="match status" value="4"/>
</dbReference>
<proteinExistence type="predicted"/>
<evidence type="ECO:0000256" key="3">
    <source>
        <dbReference type="ARBA" id="ARBA00022801"/>
    </source>
</evidence>
<evidence type="ECO:0000256" key="1">
    <source>
        <dbReference type="ARBA" id="ARBA00022729"/>
    </source>
</evidence>
<evidence type="ECO:0000256" key="2">
    <source>
        <dbReference type="ARBA" id="ARBA00022737"/>
    </source>
</evidence>
<dbReference type="SMART" id="SM00191">
    <property type="entry name" value="Int_alpha"/>
    <property type="match status" value="6"/>
</dbReference>
<dbReference type="PRINTS" id="PR00313">
    <property type="entry name" value="CABNDNGRPT"/>
</dbReference>
<dbReference type="GO" id="GO:0005509">
    <property type="term" value="F:calcium ion binding"/>
    <property type="evidence" value="ECO:0007669"/>
    <property type="project" value="InterPro"/>
</dbReference>
<dbReference type="InterPro" id="IPR013517">
    <property type="entry name" value="FG-GAP"/>
</dbReference>
<dbReference type="SUPFAM" id="SSF69318">
    <property type="entry name" value="Integrin alpha N-terminal domain"/>
    <property type="match status" value="2"/>
</dbReference>
<gene>
    <name evidence="6" type="ORF">FF098_015100</name>
    <name evidence="5" type="ORF">GCM10011355_31840</name>
</gene>
<keyword evidence="4" id="KW-0325">Glycoprotein</keyword>